<name>A0A6G0YYU6_APHCR</name>
<evidence type="ECO:0000313" key="4">
    <source>
        <dbReference type="Proteomes" id="UP000478052"/>
    </source>
</evidence>
<organism evidence="3 4">
    <name type="scientific">Aphis craccivora</name>
    <name type="common">Cowpea aphid</name>
    <dbReference type="NCBI Taxonomy" id="307492"/>
    <lineage>
        <taxon>Eukaryota</taxon>
        <taxon>Metazoa</taxon>
        <taxon>Ecdysozoa</taxon>
        <taxon>Arthropoda</taxon>
        <taxon>Hexapoda</taxon>
        <taxon>Insecta</taxon>
        <taxon>Pterygota</taxon>
        <taxon>Neoptera</taxon>
        <taxon>Paraneoptera</taxon>
        <taxon>Hemiptera</taxon>
        <taxon>Sternorrhyncha</taxon>
        <taxon>Aphidomorpha</taxon>
        <taxon>Aphidoidea</taxon>
        <taxon>Aphididae</taxon>
        <taxon>Aphidini</taxon>
        <taxon>Aphis</taxon>
        <taxon>Aphis</taxon>
    </lineage>
</organism>
<gene>
    <name evidence="3" type="ORF">FWK35_00013122</name>
</gene>
<dbReference type="Proteomes" id="UP000478052">
    <property type="component" value="Unassembled WGS sequence"/>
</dbReference>
<keyword evidence="3" id="KW-0540">Nuclease</keyword>
<dbReference type="InterPro" id="IPR005135">
    <property type="entry name" value="Endo/exonuclease/phosphatase"/>
</dbReference>
<dbReference type="SUPFAM" id="SSF56219">
    <property type="entry name" value="DNase I-like"/>
    <property type="match status" value="1"/>
</dbReference>
<sequence>MNTHQTTPSRPIDNTSISTAIANQLTNDSLSLTEHSTQPASIYTNTNMNFAMATATENTPSREQAIMFNSIDGISQIDYIIAIEINHLKAGINMEGYGHIMSFRRQVYITHEDIPKLPNSMLITHNDNQFRTFLTDDTLTCFLCKVVCHTSNNCKKNSETYSSIEPIINTNSINVHFNTNEIQTTSTDDDPHLSASNSQPDEKQVPTITDWSLDTTLLSEHNEEPPSTQTQDDTHKRPISNSSSLKLPDYKTTLTLIIKYPQTPRSNSSNRSYNSNLDEHKKPIEKFFTQNDNLPISYLQFLYILENFTNKSINIHSLTKEVNIENIIHQLQQPFIIVGDFNSHNPIWGSHKTDTRGKIIEELLTQDNLVSLNTGQPTRINPSDGKFFTIDLSISNTSLVHNLEWKVLPDIFSSDHIPIQITFTCSSNRKDLFYPPRWKVKETNWNLLNSLIENNNQTDPSVVWSKIISLKEPTSIAIFNFYTTQNSYRHQRKWSILLENIFKKIQAIKFKHSNYEDEFLINRHRYYSPPNTIDPNDTTQILINSQITMENWKWC</sequence>
<reference evidence="3 4" key="1">
    <citation type="submission" date="2019-08" db="EMBL/GenBank/DDBJ databases">
        <title>Whole genome of Aphis craccivora.</title>
        <authorList>
            <person name="Voronova N.V."/>
            <person name="Shulinski R.S."/>
            <person name="Bandarenka Y.V."/>
            <person name="Zhorov D.G."/>
            <person name="Warner D."/>
        </authorList>
    </citation>
    <scope>NUCLEOTIDE SEQUENCE [LARGE SCALE GENOMIC DNA]</scope>
    <source>
        <strain evidence="3">180601</strain>
        <tissue evidence="3">Whole Body</tissue>
    </source>
</reference>
<comment type="caution">
    <text evidence="3">The sequence shown here is derived from an EMBL/GenBank/DDBJ whole genome shotgun (WGS) entry which is preliminary data.</text>
</comment>
<protein>
    <submittedName>
        <fullName evidence="3">Endo/exonuclease/phosphatase domain-containing protein</fullName>
    </submittedName>
</protein>
<feature type="domain" description="Endonuclease/exonuclease/phosphatase" evidence="2">
    <location>
        <begin position="321"/>
        <end position="419"/>
    </location>
</feature>
<dbReference type="AlphaFoldDB" id="A0A6G0YYU6"/>
<evidence type="ECO:0000256" key="1">
    <source>
        <dbReference type="SAM" id="MobiDB-lite"/>
    </source>
</evidence>
<keyword evidence="4" id="KW-1185">Reference proteome</keyword>
<dbReference type="PANTHER" id="PTHR33273:SF4">
    <property type="entry name" value="ENDONUCLEASE_EXONUCLEASE_PHOSPHATASE DOMAIN-CONTAINING PROTEIN"/>
    <property type="match status" value="1"/>
</dbReference>
<accession>A0A6G0YYU6</accession>
<dbReference type="OrthoDB" id="415822at2759"/>
<feature type="region of interest" description="Disordered" evidence="1">
    <location>
        <begin position="182"/>
        <end position="206"/>
    </location>
</feature>
<feature type="compositionally biased region" description="Polar residues" evidence="1">
    <location>
        <begin position="220"/>
        <end position="231"/>
    </location>
</feature>
<feature type="region of interest" description="Disordered" evidence="1">
    <location>
        <begin position="220"/>
        <end position="246"/>
    </location>
</feature>
<evidence type="ECO:0000313" key="3">
    <source>
        <dbReference type="EMBL" id="KAF0763014.1"/>
    </source>
</evidence>
<evidence type="ECO:0000259" key="2">
    <source>
        <dbReference type="Pfam" id="PF14529"/>
    </source>
</evidence>
<dbReference type="Pfam" id="PF14529">
    <property type="entry name" value="Exo_endo_phos_2"/>
    <property type="match status" value="1"/>
</dbReference>
<keyword evidence="3" id="KW-0269">Exonuclease</keyword>
<proteinExistence type="predicted"/>
<dbReference type="EMBL" id="VUJU01001985">
    <property type="protein sequence ID" value="KAF0763014.1"/>
    <property type="molecule type" value="Genomic_DNA"/>
</dbReference>
<keyword evidence="3" id="KW-0378">Hydrolase</keyword>
<dbReference type="Gene3D" id="3.60.10.10">
    <property type="entry name" value="Endonuclease/exonuclease/phosphatase"/>
    <property type="match status" value="1"/>
</dbReference>
<dbReference type="PANTHER" id="PTHR33273">
    <property type="entry name" value="DOMAIN-CONTAINING PROTEIN, PUTATIVE-RELATED"/>
    <property type="match status" value="1"/>
</dbReference>
<dbReference type="InterPro" id="IPR036691">
    <property type="entry name" value="Endo/exonu/phosph_ase_sf"/>
</dbReference>
<dbReference type="GO" id="GO:0004527">
    <property type="term" value="F:exonuclease activity"/>
    <property type="evidence" value="ECO:0007669"/>
    <property type="project" value="UniProtKB-KW"/>
</dbReference>